<evidence type="ECO:0000313" key="2">
    <source>
        <dbReference type="Proteomes" id="UP000228687"/>
    </source>
</evidence>
<sequence>NTEEDMLVIFECVREQIAHVPSQINGNTKAYVGQLEPGIFQKLPENLEHVYTSFPEKKIRRENVEIGGKSAEQLISEMEAAGINISNYAKSMLKNREFVPGKNPEEATLIRLTVADLGFKSSATTDQIYERAQILGLELCLADTGPNYRLKYRNQPLNEWIYMGMKQITDSDGSPFVFELVRDDGGLWLDALWAGPGIK</sequence>
<evidence type="ECO:0000313" key="1">
    <source>
        <dbReference type="EMBL" id="PIS43508.1"/>
    </source>
</evidence>
<reference evidence="2" key="1">
    <citation type="submission" date="2017-09" db="EMBL/GenBank/DDBJ databases">
        <title>Depth-based differentiation of microbial function through sediment-hosted aquifers and enrichment of novel symbionts in the deep terrestrial subsurface.</title>
        <authorList>
            <person name="Probst A.J."/>
            <person name="Ladd B."/>
            <person name="Jarett J.K."/>
            <person name="Geller-Mcgrath D.E."/>
            <person name="Sieber C.M.K."/>
            <person name="Emerson J.B."/>
            <person name="Anantharaman K."/>
            <person name="Thomas B.C."/>
            <person name="Malmstrom R."/>
            <person name="Stieglmeier M."/>
            <person name="Klingl A."/>
            <person name="Woyke T."/>
            <person name="Ryan C.M."/>
            <person name="Banfield J.F."/>
        </authorList>
    </citation>
    <scope>NUCLEOTIDE SEQUENCE [LARGE SCALE GENOMIC DNA]</scope>
</reference>
<dbReference type="EMBL" id="PEXT01000016">
    <property type="protein sequence ID" value="PIS43508.1"/>
    <property type="molecule type" value="Genomic_DNA"/>
</dbReference>
<dbReference type="AlphaFoldDB" id="A0A2H0YYD2"/>
<proteinExistence type="predicted"/>
<gene>
    <name evidence="1" type="ORF">COT23_00820</name>
</gene>
<dbReference type="Proteomes" id="UP000228687">
    <property type="component" value="Unassembled WGS sequence"/>
</dbReference>
<protein>
    <submittedName>
        <fullName evidence="1">Uncharacterized protein</fullName>
    </submittedName>
</protein>
<name>A0A2H0YYD2_9BACT</name>
<accession>A0A2H0YYD2</accession>
<organism evidence="1 2">
    <name type="scientific">Candidatus Kaiserbacteria bacterium CG08_land_8_20_14_0_20_50_21</name>
    <dbReference type="NCBI Taxonomy" id="1974604"/>
    <lineage>
        <taxon>Bacteria</taxon>
        <taxon>Candidatus Kaiseribacteriota</taxon>
    </lineage>
</organism>
<comment type="caution">
    <text evidence="1">The sequence shown here is derived from an EMBL/GenBank/DDBJ whole genome shotgun (WGS) entry which is preliminary data.</text>
</comment>
<feature type="non-terminal residue" evidence="1">
    <location>
        <position position="1"/>
    </location>
</feature>